<sequence>MYDLYNLTNKWLQPEALSTDQIVDRVVSDRFIRALPVRMQRGLGYTNPKSIDDLVSAVERFTATEEYLQDVRNPGNKRKPSSDATTGEETSNGVIRQCNSYRLPFSFSMLDP</sequence>
<feature type="domain" description="SCAN box" evidence="2">
    <location>
        <begin position="4"/>
        <end position="61"/>
    </location>
</feature>
<dbReference type="SUPFAM" id="SSF47353">
    <property type="entry name" value="Retrovirus capsid dimerization domain-like"/>
    <property type="match status" value="1"/>
</dbReference>
<evidence type="ECO:0000313" key="4">
    <source>
        <dbReference type="Proteomes" id="UP000824782"/>
    </source>
</evidence>
<dbReference type="EMBL" id="WNYA01000005">
    <property type="protein sequence ID" value="KAG8572157.1"/>
    <property type="molecule type" value="Genomic_DNA"/>
</dbReference>
<dbReference type="InterPro" id="IPR003309">
    <property type="entry name" value="SCAN_dom"/>
</dbReference>
<dbReference type="PROSITE" id="PS50804">
    <property type="entry name" value="SCAN_BOX"/>
    <property type="match status" value="1"/>
</dbReference>
<reference evidence="3" key="1">
    <citation type="thesis" date="2020" institute="ProQuest LLC" country="789 East Eisenhower Parkway, Ann Arbor, MI, USA">
        <title>Comparative Genomics and Chromosome Evolution.</title>
        <authorList>
            <person name="Mudd A.B."/>
        </authorList>
    </citation>
    <scope>NUCLEOTIDE SEQUENCE</scope>
    <source>
        <strain evidence="3">237g6f4</strain>
        <tissue evidence="3">Blood</tissue>
    </source>
</reference>
<evidence type="ECO:0000313" key="3">
    <source>
        <dbReference type="EMBL" id="KAG8572157.1"/>
    </source>
</evidence>
<dbReference type="AlphaFoldDB" id="A0AAV7BHS4"/>
<name>A0AAV7BHS4_ENGPU</name>
<feature type="compositionally biased region" description="Polar residues" evidence="1">
    <location>
        <begin position="82"/>
        <end position="93"/>
    </location>
</feature>
<dbReference type="Gene3D" id="1.10.4020.10">
    <property type="entry name" value="DNA breaking-rejoining enzymes"/>
    <property type="match status" value="1"/>
</dbReference>
<dbReference type="InterPro" id="IPR038269">
    <property type="entry name" value="SCAN_sf"/>
</dbReference>
<comment type="caution">
    <text evidence="3">The sequence shown here is derived from an EMBL/GenBank/DDBJ whole genome shotgun (WGS) entry which is preliminary data.</text>
</comment>
<proteinExistence type="predicted"/>
<gene>
    <name evidence="3" type="ORF">GDO81_011945</name>
</gene>
<feature type="region of interest" description="Disordered" evidence="1">
    <location>
        <begin position="66"/>
        <end position="93"/>
    </location>
</feature>
<organism evidence="3 4">
    <name type="scientific">Engystomops pustulosus</name>
    <name type="common">Tungara frog</name>
    <name type="synonym">Physalaemus pustulosus</name>
    <dbReference type="NCBI Taxonomy" id="76066"/>
    <lineage>
        <taxon>Eukaryota</taxon>
        <taxon>Metazoa</taxon>
        <taxon>Chordata</taxon>
        <taxon>Craniata</taxon>
        <taxon>Vertebrata</taxon>
        <taxon>Euteleostomi</taxon>
        <taxon>Amphibia</taxon>
        <taxon>Batrachia</taxon>
        <taxon>Anura</taxon>
        <taxon>Neobatrachia</taxon>
        <taxon>Hyloidea</taxon>
        <taxon>Leptodactylidae</taxon>
        <taxon>Leiuperinae</taxon>
        <taxon>Engystomops</taxon>
    </lineage>
</organism>
<protein>
    <recommendedName>
        <fullName evidence="2">SCAN box domain-containing protein</fullName>
    </recommendedName>
</protein>
<accession>A0AAV7BHS4</accession>
<evidence type="ECO:0000256" key="1">
    <source>
        <dbReference type="SAM" id="MobiDB-lite"/>
    </source>
</evidence>
<dbReference type="Proteomes" id="UP000824782">
    <property type="component" value="Unassembled WGS sequence"/>
</dbReference>
<evidence type="ECO:0000259" key="2">
    <source>
        <dbReference type="PROSITE" id="PS50804"/>
    </source>
</evidence>
<dbReference type="Pfam" id="PF02023">
    <property type="entry name" value="SCAN"/>
    <property type="match status" value="1"/>
</dbReference>
<keyword evidence="4" id="KW-1185">Reference proteome</keyword>